<dbReference type="AlphaFoldDB" id="A0A2G9U4L6"/>
<feature type="domain" description="DH" evidence="2">
    <location>
        <begin position="83"/>
        <end position="246"/>
    </location>
</feature>
<organism evidence="3 4">
    <name type="scientific">Teladorsagia circumcincta</name>
    <name type="common">Brown stomach worm</name>
    <name type="synonym">Ostertagia circumcincta</name>
    <dbReference type="NCBI Taxonomy" id="45464"/>
    <lineage>
        <taxon>Eukaryota</taxon>
        <taxon>Metazoa</taxon>
        <taxon>Ecdysozoa</taxon>
        <taxon>Nematoda</taxon>
        <taxon>Chromadorea</taxon>
        <taxon>Rhabditida</taxon>
        <taxon>Rhabditina</taxon>
        <taxon>Rhabditomorpha</taxon>
        <taxon>Strongyloidea</taxon>
        <taxon>Trichostrongylidae</taxon>
        <taxon>Teladorsagia</taxon>
    </lineage>
</organism>
<gene>
    <name evidence="3" type="ORF">TELCIR_13157</name>
</gene>
<evidence type="ECO:0000256" key="1">
    <source>
        <dbReference type="SAM" id="MobiDB-lite"/>
    </source>
</evidence>
<dbReference type="InterPro" id="IPR043537">
    <property type="entry name" value="Tiam1/Tiam2/Sif"/>
</dbReference>
<evidence type="ECO:0000313" key="4">
    <source>
        <dbReference type="Proteomes" id="UP000230423"/>
    </source>
</evidence>
<dbReference type="GO" id="GO:0005085">
    <property type="term" value="F:guanyl-nucleotide exchange factor activity"/>
    <property type="evidence" value="ECO:0007669"/>
    <property type="project" value="InterPro"/>
</dbReference>
<accession>A0A2G9U4L6</accession>
<dbReference type="InterPro" id="IPR055230">
    <property type="entry name" value="PH_Tiam1/2"/>
</dbReference>
<dbReference type="PROSITE" id="PS50010">
    <property type="entry name" value="DH_2"/>
    <property type="match status" value="1"/>
</dbReference>
<dbReference type="SMART" id="SM00325">
    <property type="entry name" value="RhoGEF"/>
    <property type="match status" value="1"/>
</dbReference>
<name>A0A2G9U4L6_TELCI</name>
<protein>
    <recommendedName>
        <fullName evidence="2">DH domain-containing protein</fullName>
    </recommendedName>
</protein>
<dbReference type="Gene3D" id="2.30.29.30">
    <property type="entry name" value="Pleckstrin-homology domain (PH domain)/Phosphotyrosine-binding domain (PTB)"/>
    <property type="match status" value="1"/>
</dbReference>
<dbReference type="SUPFAM" id="SSF48065">
    <property type="entry name" value="DBL homology domain (DH-domain)"/>
    <property type="match status" value="1"/>
</dbReference>
<feature type="region of interest" description="Disordered" evidence="1">
    <location>
        <begin position="333"/>
        <end position="361"/>
    </location>
</feature>
<dbReference type="PANTHER" id="PTHR46001">
    <property type="entry name" value="TIAM (MAMMALIAN TUMOR INVASION AND METASTASIS FACTOR) HOMOLOG"/>
    <property type="match status" value="1"/>
</dbReference>
<evidence type="ECO:0000259" key="2">
    <source>
        <dbReference type="PROSITE" id="PS50010"/>
    </source>
</evidence>
<dbReference type="InterPro" id="IPR011993">
    <property type="entry name" value="PH-like_dom_sf"/>
</dbReference>
<dbReference type="InterPro" id="IPR000219">
    <property type="entry name" value="DH_dom"/>
</dbReference>
<dbReference type="EMBL" id="KZ349230">
    <property type="protein sequence ID" value="PIO65187.1"/>
    <property type="molecule type" value="Genomic_DNA"/>
</dbReference>
<dbReference type="GO" id="GO:0007264">
    <property type="term" value="P:small GTPase-mediated signal transduction"/>
    <property type="evidence" value="ECO:0007669"/>
    <property type="project" value="InterPro"/>
</dbReference>
<dbReference type="Gene3D" id="1.20.900.10">
    <property type="entry name" value="Dbl homology (DH) domain"/>
    <property type="match status" value="1"/>
</dbReference>
<dbReference type="PANTHER" id="PTHR46001:SF3">
    <property type="entry name" value="PROTEIN STILL LIFE, ISOFORM SIF TYPE 1"/>
    <property type="match status" value="1"/>
</dbReference>
<dbReference type="Pfam" id="PF00621">
    <property type="entry name" value="RhoGEF"/>
    <property type="match status" value="1"/>
</dbReference>
<dbReference type="InterPro" id="IPR035899">
    <property type="entry name" value="DBL_dom_sf"/>
</dbReference>
<keyword evidence="4" id="KW-1185">Reference proteome</keyword>
<dbReference type="Proteomes" id="UP000230423">
    <property type="component" value="Unassembled WGS sequence"/>
</dbReference>
<reference evidence="3 4" key="1">
    <citation type="submission" date="2015-09" db="EMBL/GenBank/DDBJ databases">
        <title>Draft genome of the parasitic nematode Teladorsagia circumcincta isolate WARC Sus (inbred).</title>
        <authorList>
            <person name="Mitreva M."/>
        </authorList>
    </citation>
    <scope>NUCLEOTIDE SEQUENCE [LARGE SCALE GENOMIC DNA]</scope>
    <source>
        <strain evidence="3 4">S</strain>
    </source>
</reference>
<dbReference type="Pfam" id="PF23014">
    <property type="entry name" value="PH_Tiam1"/>
    <property type="match status" value="1"/>
</dbReference>
<sequence length="361" mass="41789">MKQAALILEFYACVTAREETGRLFDKLVEKEARKCRKQRNYRHAPQARWRTAPVVEKPRPLKLNPPPGEVPLPNAARTKNEERLLRSLEELLQTEKKYVDDLREMIDRYLSIPSVREIMESALRLQKMQISFLDSLEEAVGDIGSRDLSARPLVRVYAEYAAAYLRLLQELPSRKDMLASLEAANSSKEQHCSYESRMIKPVQRVVQYPLLLRAIQSCCDQDSLQAKQVEVALQKMQTLAEYVNEMQRVHEQYAPHIDALRRQNDVLFREKGLRIDVRDLVLFAHVQWLNAEKSMQEYVIFVFQNAAYHIACCQLTLKHQLIRSIKKARTNFSRETRRPLSGSSQSDGGYGSDPVKDRKSS</sequence>
<evidence type="ECO:0000313" key="3">
    <source>
        <dbReference type="EMBL" id="PIO65187.1"/>
    </source>
</evidence>
<proteinExistence type="predicted"/>
<dbReference type="OrthoDB" id="1594986at2759"/>